<gene>
    <name evidence="3" type="ORF">Slati_1237700</name>
</gene>
<dbReference type="PROSITE" id="PS50878">
    <property type="entry name" value="RT_POL"/>
    <property type="match status" value="1"/>
</dbReference>
<dbReference type="SUPFAM" id="SSF56672">
    <property type="entry name" value="DNA/RNA polymerases"/>
    <property type="match status" value="1"/>
</dbReference>
<comment type="caution">
    <text evidence="3">The sequence shown here is derived from an EMBL/GenBank/DDBJ whole genome shotgun (WGS) entry which is preliminary data.</text>
</comment>
<dbReference type="AlphaFoldDB" id="A0AAW2XI94"/>
<reference evidence="3" key="1">
    <citation type="submission" date="2020-06" db="EMBL/GenBank/DDBJ databases">
        <authorList>
            <person name="Li T."/>
            <person name="Hu X."/>
            <person name="Zhang T."/>
            <person name="Song X."/>
            <person name="Zhang H."/>
            <person name="Dai N."/>
            <person name="Sheng W."/>
            <person name="Hou X."/>
            <person name="Wei L."/>
        </authorList>
    </citation>
    <scope>NUCLEOTIDE SEQUENCE</scope>
    <source>
        <strain evidence="3">KEN1</strain>
        <tissue evidence="3">Leaf</tissue>
    </source>
</reference>
<dbReference type="InterPro" id="IPR000477">
    <property type="entry name" value="RT_dom"/>
</dbReference>
<feature type="domain" description="Reverse transcriptase" evidence="2">
    <location>
        <begin position="1"/>
        <end position="64"/>
    </location>
</feature>
<dbReference type="Pfam" id="PF00078">
    <property type="entry name" value="RVT_1"/>
    <property type="match status" value="1"/>
</dbReference>
<accession>A0AAW2XI94</accession>
<dbReference type="InterPro" id="IPR043128">
    <property type="entry name" value="Rev_trsase/Diguanyl_cyclase"/>
</dbReference>
<feature type="compositionally biased region" description="Basic and acidic residues" evidence="1">
    <location>
        <begin position="130"/>
        <end position="146"/>
    </location>
</feature>
<dbReference type="Gene3D" id="3.30.70.270">
    <property type="match status" value="1"/>
</dbReference>
<feature type="region of interest" description="Disordered" evidence="1">
    <location>
        <begin position="130"/>
        <end position="155"/>
    </location>
</feature>
<evidence type="ECO:0000313" key="3">
    <source>
        <dbReference type="EMBL" id="KAL0452596.1"/>
    </source>
</evidence>
<evidence type="ECO:0000259" key="2">
    <source>
        <dbReference type="PROSITE" id="PS50878"/>
    </source>
</evidence>
<evidence type="ECO:0000256" key="1">
    <source>
        <dbReference type="SAM" id="MobiDB-lite"/>
    </source>
</evidence>
<protein>
    <submittedName>
        <fullName evidence="3">Retrovirus-related Pol polyprotein from transposon gypsy</fullName>
    </submittedName>
</protein>
<dbReference type="InterPro" id="IPR043502">
    <property type="entry name" value="DNA/RNA_pol_sf"/>
</dbReference>
<reference evidence="3" key="2">
    <citation type="journal article" date="2024" name="Plant">
        <title>Genomic evolution and insights into agronomic trait innovations of Sesamum species.</title>
        <authorList>
            <person name="Miao H."/>
            <person name="Wang L."/>
            <person name="Qu L."/>
            <person name="Liu H."/>
            <person name="Sun Y."/>
            <person name="Le M."/>
            <person name="Wang Q."/>
            <person name="Wei S."/>
            <person name="Zheng Y."/>
            <person name="Lin W."/>
            <person name="Duan Y."/>
            <person name="Cao H."/>
            <person name="Xiong S."/>
            <person name="Wang X."/>
            <person name="Wei L."/>
            <person name="Li C."/>
            <person name="Ma Q."/>
            <person name="Ju M."/>
            <person name="Zhao R."/>
            <person name="Li G."/>
            <person name="Mu C."/>
            <person name="Tian Q."/>
            <person name="Mei H."/>
            <person name="Zhang T."/>
            <person name="Gao T."/>
            <person name="Zhang H."/>
        </authorList>
    </citation>
    <scope>NUCLEOTIDE SEQUENCE</scope>
    <source>
        <strain evidence="3">KEN1</strain>
    </source>
</reference>
<name>A0AAW2XI94_9LAMI</name>
<sequence length="278" mass="31283">MFKDQIGVLMEVYVDDMLVKSRKEDDHLCYLRRAFEVMRAYGMKLNPTKYTFGLHGGKFLRYLVSERGIEANPEKIKAIIQLQSPRMLEEVQKLMGARELDVCTDSQLVAIQVKGAYEIRERTMMQYLAKESDDSGKGVPDNRRSEGSASLGGRGSWKSDLTKYLKEWVIPNDPVQAKKVKFKATRFTMIGDELYKRTIDGPLLKCLDQGKTQYVLKEIHEGNCGNHSGGRSLAQKVTRQGDTDGAYMDCVSVRSVGHRYIGTIPTGCGAKEVHSRSG</sequence>
<organism evidence="3">
    <name type="scientific">Sesamum latifolium</name>
    <dbReference type="NCBI Taxonomy" id="2727402"/>
    <lineage>
        <taxon>Eukaryota</taxon>
        <taxon>Viridiplantae</taxon>
        <taxon>Streptophyta</taxon>
        <taxon>Embryophyta</taxon>
        <taxon>Tracheophyta</taxon>
        <taxon>Spermatophyta</taxon>
        <taxon>Magnoliopsida</taxon>
        <taxon>eudicotyledons</taxon>
        <taxon>Gunneridae</taxon>
        <taxon>Pentapetalae</taxon>
        <taxon>asterids</taxon>
        <taxon>lamiids</taxon>
        <taxon>Lamiales</taxon>
        <taxon>Pedaliaceae</taxon>
        <taxon>Sesamum</taxon>
    </lineage>
</organism>
<dbReference type="PANTHER" id="PTHR48475">
    <property type="entry name" value="RIBONUCLEASE H"/>
    <property type="match status" value="1"/>
</dbReference>
<proteinExistence type="predicted"/>
<dbReference type="PANTHER" id="PTHR48475:SF2">
    <property type="entry name" value="RIBONUCLEASE H"/>
    <property type="match status" value="1"/>
</dbReference>
<dbReference type="EMBL" id="JACGWN010000004">
    <property type="protein sequence ID" value="KAL0452596.1"/>
    <property type="molecule type" value="Genomic_DNA"/>
</dbReference>